<evidence type="ECO:0000256" key="3">
    <source>
        <dbReference type="ARBA" id="ARBA00022490"/>
    </source>
</evidence>
<evidence type="ECO:0000256" key="1">
    <source>
        <dbReference type="ARBA" id="ARBA00004496"/>
    </source>
</evidence>
<sequence length="614" mass="65945">MAVGEDGMVGDHDSTSKNGSASEVDSTSTSSNAGNSSTGFASGVLPGVREASRKLQLKMNFRTLASPKRHDTDRVVLTEARPARSTKYLELDGSDVSADEADVGDVDWPSSMTGAWPTMPSSANKSPPSPAAPASPQGTSPPASAAPSSWKDKMVRRRHDSGSSKNGKKDKNEPSRFMGEGVSFKAKLIGILEVAEARGDRMCQDALADLKMAIRAAGEHKQRITINIAIDGLRLRDEKTGDCLYHHLVHKISFIAQDMTDPRAFGYIFGSPDTGHRFFGIKTDKAASQVVECIRDLFQVVFALKNREQHIEQQHLKICGSSTSSLMSTTTTTPSVTYMEAMAHHLKESCVRENGSPGAVASSSKAESEATIADLLDLEYELNNLQQNIHQMDQITAAAAKEDVFDHDPFGDSFTATTTKTTTTKTATSTAVAPLPPPPSAKDAVRPDGTGTHRRERTVNRAGSTTSTTTATVSVASTAFTPTAASFGAAAPGPLSAPLAQEEKHWFDQETEALFDDSDMPGSMSKTNQLDHDSNRASPLEMGRQTNLLADQFDVFTELDPLGTGRSKPYVDKKDFFSDLKNPPKKVLKDLVGEVDPLSAPAPLFQASFDSGRF</sequence>
<dbReference type="PROSITE" id="PS01179">
    <property type="entry name" value="PID"/>
    <property type="match status" value="1"/>
</dbReference>
<protein>
    <submittedName>
        <fullName evidence="9">Protein disabled</fullName>
    </submittedName>
</protein>
<dbReference type="SMART" id="SM00462">
    <property type="entry name" value="PTB"/>
    <property type="match status" value="1"/>
</dbReference>
<feature type="region of interest" description="Disordered" evidence="7">
    <location>
        <begin position="64"/>
        <end position="84"/>
    </location>
</feature>
<feature type="compositionally biased region" description="Polar residues" evidence="7">
    <location>
        <begin position="16"/>
        <end position="25"/>
    </location>
</feature>
<feature type="region of interest" description="Disordered" evidence="7">
    <location>
        <begin position="416"/>
        <end position="470"/>
    </location>
</feature>
<keyword evidence="2" id="KW-0217">Developmental protein</keyword>
<evidence type="ECO:0000259" key="8">
    <source>
        <dbReference type="PROSITE" id="PS01179"/>
    </source>
</evidence>
<dbReference type="InterPro" id="IPR048561">
    <property type="entry name" value="Dab_PTB"/>
</dbReference>
<feature type="compositionally biased region" description="Basic and acidic residues" evidence="7">
    <location>
        <begin position="443"/>
        <end position="459"/>
    </location>
</feature>
<keyword evidence="3" id="KW-0963">Cytoplasm</keyword>
<accession>A0AAE1LZ30</accession>
<evidence type="ECO:0000256" key="6">
    <source>
        <dbReference type="SAM" id="Coils"/>
    </source>
</evidence>
<feature type="region of interest" description="Disordered" evidence="7">
    <location>
        <begin position="99"/>
        <end position="177"/>
    </location>
</feature>
<evidence type="ECO:0000256" key="7">
    <source>
        <dbReference type="SAM" id="MobiDB-lite"/>
    </source>
</evidence>
<feature type="region of interest" description="Disordered" evidence="7">
    <location>
        <begin position="1"/>
        <end position="46"/>
    </location>
</feature>
<feature type="compositionally biased region" description="Low complexity" evidence="7">
    <location>
        <begin position="26"/>
        <end position="43"/>
    </location>
</feature>
<keyword evidence="5" id="KW-0221">Differentiation</keyword>
<keyword evidence="10" id="KW-1185">Reference proteome</keyword>
<dbReference type="InterPro" id="IPR006020">
    <property type="entry name" value="PTB/PI_dom"/>
</dbReference>
<evidence type="ECO:0000256" key="5">
    <source>
        <dbReference type="ARBA" id="ARBA00022782"/>
    </source>
</evidence>
<comment type="subcellular location">
    <subcellularLocation>
        <location evidence="1">Cytoplasm</location>
    </subcellularLocation>
</comment>
<dbReference type="InterPro" id="IPR011993">
    <property type="entry name" value="PH-like_dom_sf"/>
</dbReference>
<keyword evidence="6" id="KW-0175">Coiled coil</keyword>
<dbReference type="Gene3D" id="2.30.29.30">
    <property type="entry name" value="Pleckstrin-homology domain (PH domain)/Phosphotyrosine-binding domain (PTB)"/>
    <property type="match status" value="1"/>
</dbReference>
<evidence type="ECO:0000256" key="4">
    <source>
        <dbReference type="ARBA" id="ARBA00022553"/>
    </source>
</evidence>
<dbReference type="PANTHER" id="PTHR47695:SF3">
    <property type="entry name" value="PID DOMAIN-CONTAINING PROTEIN"/>
    <property type="match status" value="1"/>
</dbReference>
<dbReference type="SUPFAM" id="SSF50729">
    <property type="entry name" value="PH domain-like"/>
    <property type="match status" value="1"/>
</dbReference>
<dbReference type="GO" id="GO:0030154">
    <property type="term" value="P:cell differentiation"/>
    <property type="evidence" value="ECO:0007669"/>
    <property type="project" value="UniProtKB-KW"/>
</dbReference>
<comment type="caution">
    <text evidence="9">The sequence shown here is derived from an EMBL/GenBank/DDBJ whole genome shotgun (WGS) entry which is preliminary data.</text>
</comment>
<dbReference type="FunFam" id="2.30.29.30:FF:000262">
    <property type="entry name" value="Disabled, isoform F"/>
    <property type="match status" value="1"/>
</dbReference>
<gene>
    <name evidence="9" type="ORF">KUF71_017955</name>
</gene>
<evidence type="ECO:0000313" key="10">
    <source>
        <dbReference type="Proteomes" id="UP001219518"/>
    </source>
</evidence>
<feature type="compositionally biased region" description="Low complexity" evidence="7">
    <location>
        <begin position="134"/>
        <end position="149"/>
    </location>
</feature>
<dbReference type="Pfam" id="PF00640">
    <property type="entry name" value="PID"/>
    <property type="match status" value="1"/>
</dbReference>
<feature type="domain" description="PID" evidence="8">
    <location>
        <begin position="178"/>
        <end position="313"/>
    </location>
</feature>
<dbReference type="Proteomes" id="UP001219518">
    <property type="component" value="Unassembled WGS sequence"/>
</dbReference>
<dbReference type="AlphaFoldDB" id="A0AAE1LZ30"/>
<dbReference type="EMBL" id="JAHWGI010001444">
    <property type="protein sequence ID" value="KAK3933367.1"/>
    <property type="molecule type" value="Genomic_DNA"/>
</dbReference>
<reference evidence="9" key="1">
    <citation type="submission" date="2021-07" db="EMBL/GenBank/DDBJ databases">
        <authorList>
            <person name="Catto M.A."/>
            <person name="Jacobson A."/>
            <person name="Kennedy G."/>
            <person name="Labadie P."/>
            <person name="Hunt B.G."/>
            <person name="Srinivasan R."/>
        </authorList>
    </citation>
    <scope>NUCLEOTIDE SEQUENCE</scope>
    <source>
        <strain evidence="9">PL_HMW_Pooled</strain>
        <tissue evidence="9">Head</tissue>
    </source>
</reference>
<keyword evidence="4" id="KW-0597">Phosphoprotein</keyword>
<reference evidence="9" key="2">
    <citation type="journal article" date="2023" name="BMC Genomics">
        <title>Pest status, molecular evolution, and epigenetic factors derived from the genome assembly of Frankliniella fusca, a thysanopteran phytovirus vector.</title>
        <authorList>
            <person name="Catto M.A."/>
            <person name="Labadie P.E."/>
            <person name="Jacobson A.L."/>
            <person name="Kennedy G.G."/>
            <person name="Srinivasan R."/>
            <person name="Hunt B.G."/>
        </authorList>
    </citation>
    <scope>NUCLEOTIDE SEQUENCE</scope>
    <source>
        <strain evidence="9">PL_HMW_Pooled</strain>
    </source>
</reference>
<dbReference type="PANTHER" id="PTHR47695">
    <property type="entry name" value="PID DOMAIN-CONTAINING PROTEIN"/>
    <property type="match status" value="1"/>
</dbReference>
<proteinExistence type="predicted"/>
<feature type="coiled-coil region" evidence="6">
    <location>
        <begin position="368"/>
        <end position="395"/>
    </location>
</feature>
<dbReference type="CDD" id="cd01215">
    <property type="entry name" value="PTB_Dab"/>
    <property type="match status" value="1"/>
</dbReference>
<evidence type="ECO:0000313" key="9">
    <source>
        <dbReference type="EMBL" id="KAK3933367.1"/>
    </source>
</evidence>
<feature type="region of interest" description="Disordered" evidence="7">
    <location>
        <begin position="515"/>
        <end position="537"/>
    </location>
</feature>
<organism evidence="9 10">
    <name type="scientific">Frankliniella fusca</name>
    <dbReference type="NCBI Taxonomy" id="407009"/>
    <lineage>
        <taxon>Eukaryota</taxon>
        <taxon>Metazoa</taxon>
        <taxon>Ecdysozoa</taxon>
        <taxon>Arthropoda</taxon>
        <taxon>Hexapoda</taxon>
        <taxon>Insecta</taxon>
        <taxon>Pterygota</taxon>
        <taxon>Neoptera</taxon>
        <taxon>Paraneoptera</taxon>
        <taxon>Thysanoptera</taxon>
        <taxon>Terebrantia</taxon>
        <taxon>Thripoidea</taxon>
        <taxon>Thripidae</taxon>
        <taxon>Frankliniella</taxon>
    </lineage>
</organism>
<dbReference type="GO" id="GO:0005737">
    <property type="term" value="C:cytoplasm"/>
    <property type="evidence" value="ECO:0007669"/>
    <property type="project" value="UniProtKB-SubCell"/>
</dbReference>
<evidence type="ECO:0000256" key="2">
    <source>
        <dbReference type="ARBA" id="ARBA00022473"/>
    </source>
</evidence>
<feature type="compositionally biased region" description="Low complexity" evidence="7">
    <location>
        <begin position="416"/>
        <end position="431"/>
    </location>
</feature>
<name>A0AAE1LZ30_9NEOP</name>